<protein>
    <submittedName>
        <fullName evidence="10">Putative resistance to inhibitors of cholinesterase protein 3</fullName>
    </submittedName>
</protein>
<reference evidence="10 11" key="1">
    <citation type="journal article" date="2017" name="PLoS Biol.">
        <title>The sea cucumber genome provides insights into morphological evolution and visceral regeneration.</title>
        <authorList>
            <person name="Zhang X."/>
            <person name="Sun L."/>
            <person name="Yuan J."/>
            <person name="Sun Y."/>
            <person name="Gao Y."/>
            <person name="Zhang L."/>
            <person name="Li S."/>
            <person name="Dai H."/>
            <person name="Hamel J.F."/>
            <person name="Liu C."/>
            <person name="Yu Y."/>
            <person name="Liu S."/>
            <person name="Lin W."/>
            <person name="Guo K."/>
            <person name="Jin S."/>
            <person name="Xu P."/>
            <person name="Storey K.B."/>
            <person name="Huan P."/>
            <person name="Zhang T."/>
            <person name="Zhou Y."/>
            <person name="Zhang J."/>
            <person name="Lin C."/>
            <person name="Li X."/>
            <person name="Xing L."/>
            <person name="Huo D."/>
            <person name="Sun M."/>
            <person name="Wang L."/>
            <person name="Mercier A."/>
            <person name="Li F."/>
            <person name="Yang H."/>
            <person name="Xiang J."/>
        </authorList>
    </citation>
    <scope>NUCLEOTIDE SEQUENCE [LARGE SCALE GENOMIC DNA]</scope>
    <source>
        <strain evidence="10">Shaxun</strain>
        <tissue evidence="10">Muscle</tissue>
    </source>
</reference>
<feature type="compositionally biased region" description="Basic and acidic residues" evidence="7">
    <location>
        <begin position="183"/>
        <end position="198"/>
    </location>
</feature>
<accession>A0A2G8K3E9</accession>
<dbReference type="GO" id="GO:0034394">
    <property type="term" value="P:protein localization to cell surface"/>
    <property type="evidence" value="ECO:0007669"/>
    <property type="project" value="TreeGrafter"/>
</dbReference>
<gene>
    <name evidence="10" type="ORF">BSL78_20626</name>
</gene>
<feature type="domain" description="Resistance to inhibitors of cholinesterase protein 3 N-terminal" evidence="9">
    <location>
        <begin position="20"/>
        <end position="163"/>
    </location>
</feature>
<evidence type="ECO:0000256" key="3">
    <source>
        <dbReference type="ARBA" id="ARBA00022692"/>
    </source>
</evidence>
<dbReference type="GO" id="GO:0045202">
    <property type="term" value="C:synapse"/>
    <property type="evidence" value="ECO:0007669"/>
    <property type="project" value="GOC"/>
</dbReference>
<dbReference type="PANTHER" id="PTHR21723">
    <property type="entry name" value="RESISTANCE TO INHIBITORS OF CHOLINESTERASE PROTEIN 3 RIC3"/>
    <property type="match status" value="1"/>
</dbReference>
<comment type="similarity">
    <text evidence="2">Belongs to the ric-3 family.</text>
</comment>
<keyword evidence="11" id="KW-1185">Reference proteome</keyword>
<organism evidence="10 11">
    <name type="scientific">Stichopus japonicus</name>
    <name type="common">Sea cucumber</name>
    <dbReference type="NCBI Taxonomy" id="307972"/>
    <lineage>
        <taxon>Eukaryota</taxon>
        <taxon>Metazoa</taxon>
        <taxon>Echinodermata</taxon>
        <taxon>Eleutherozoa</taxon>
        <taxon>Echinozoa</taxon>
        <taxon>Holothuroidea</taxon>
        <taxon>Aspidochirotacea</taxon>
        <taxon>Aspidochirotida</taxon>
        <taxon>Stichopodidae</taxon>
        <taxon>Apostichopus</taxon>
    </lineage>
</organism>
<dbReference type="Pfam" id="PF15361">
    <property type="entry name" value="RIC3"/>
    <property type="match status" value="1"/>
</dbReference>
<evidence type="ECO:0000313" key="10">
    <source>
        <dbReference type="EMBL" id="PIK42524.1"/>
    </source>
</evidence>
<evidence type="ECO:0000256" key="2">
    <source>
        <dbReference type="ARBA" id="ARBA00008538"/>
    </source>
</evidence>
<dbReference type="STRING" id="307972.A0A2G8K3E9"/>
<sequence length="268" mass="30008">MIVSSHFGSTGGGDAAAAYMARQRQEGSSNGMMGTILPVYAVGIFIYFGYVIYKIFLKEKPPQEQRTSWSQEDQDNYGPTLEREQEEKLHRQLAAELRAANYDGMGGLMLRRSKVQEQSTPSEDSTSEAKSPRSPTSPRADGDEVDVLKRRLNETERTMDKMMEMMNNMGVAFNRVTEQLNIKTDKPAKQRQDVNKEVDEGEMVSSEEGEDSWSEGSEVIEGQRVTEDGSDDEEGKDERVEDLKESEVGGDVETVRRRNITAGGDVKE</sequence>
<dbReference type="PANTHER" id="PTHR21723:SF3">
    <property type="entry name" value="PROTEIN RIC-3"/>
    <property type="match status" value="1"/>
</dbReference>
<evidence type="ECO:0000256" key="4">
    <source>
        <dbReference type="ARBA" id="ARBA00022824"/>
    </source>
</evidence>
<evidence type="ECO:0000256" key="5">
    <source>
        <dbReference type="ARBA" id="ARBA00022989"/>
    </source>
</evidence>
<dbReference type="Proteomes" id="UP000230750">
    <property type="component" value="Unassembled WGS sequence"/>
</dbReference>
<keyword evidence="6 8" id="KW-0472">Membrane</keyword>
<dbReference type="GO" id="GO:0005789">
    <property type="term" value="C:endoplasmic reticulum membrane"/>
    <property type="evidence" value="ECO:0007669"/>
    <property type="project" value="UniProtKB-SubCell"/>
</dbReference>
<dbReference type="InterPro" id="IPR026160">
    <property type="entry name" value="Ric3"/>
</dbReference>
<dbReference type="InterPro" id="IPR032763">
    <property type="entry name" value="RIC3_N"/>
</dbReference>
<feature type="transmembrane region" description="Helical" evidence="8">
    <location>
        <begin position="37"/>
        <end position="56"/>
    </location>
</feature>
<dbReference type="GO" id="GO:0043005">
    <property type="term" value="C:neuron projection"/>
    <property type="evidence" value="ECO:0007669"/>
    <property type="project" value="TreeGrafter"/>
</dbReference>
<feature type="region of interest" description="Disordered" evidence="7">
    <location>
        <begin position="182"/>
        <end position="268"/>
    </location>
</feature>
<keyword evidence="5 8" id="KW-1133">Transmembrane helix</keyword>
<evidence type="ECO:0000256" key="7">
    <source>
        <dbReference type="SAM" id="MobiDB-lite"/>
    </source>
</evidence>
<proteinExistence type="inferred from homology"/>
<comment type="subcellular location">
    <subcellularLocation>
        <location evidence="1">Endoplasmic reticulum membrane</location>
    </subcellularLocation>
</comment>
<keyword evidence="3 8" id="KW-0812">Transmembrane</keyword>
<evidence type="ECO:0000256" key="6">
    <source>
        <dbReference type="ARBA" id="ARBA00023136"/>
    </source>
</evidence>
<feature type="compositionally biased region" description="Acidic residues" evidence="7">
    <location>
        <begin position="199"/>
        <end position="213"/>
    </location>
</feature>
<feature type="compositionally biased region" description="Basic and acidic residues" evidence="7">
    <location>
        <begin position="236"/>
        <end position="247"/>
    </location>
</feature>
<dbReference type="GO" id="GO:0007271">
    <property type="term" value="P:synaptic transmission, cholinergic"/>
    <property type="evidence" value="ECO:0007669"/>
    <property type="project" value="TreeGrafter"/>
</dbReference>
<evidence type="ECO:0000256" key="8">
    <source>
        <dbReference type="SAM" id="Phobius"/>
    </source>
</evidence>
<feature type="region of interest" description="Disordered" evidence="7">
    <location>
        <begin position="62"/>
        <end position="88"/>
    </location>
</feature>
<evidence type="ECO:0000259" key="9">
    <source>
        <dbReference type="Pfam" id="PF15361"/>
    </source>
</evidence>
<dbReference type="EMBL" id="MRZV01000927">
    <property type="protein sequence ID" value="PIK42524.1"/>
    <property type="molecule type" value="Genomic_DNA"/>
</dbReference>
<dbReference type="AlphaFoldDB" id="A0A2G8K3E9"/>
<evidence type="ECO:0000256" key="1">
    <source>
        <dbReference type="ARBA" id="ARBA00004586"/>
    </source>
</evidence>
<feature type="region of interest" description="Disordered" evidence="7">
    <location>
        <begin position="113"/>
        <end position="146"/>
    </location>
</feature>
<dbReference type="GO" id="GO:0043025">
    <property type="term" value="C:neuronal cell body"/>
    <property type="evidence" value="ECO:0007669"/>
    <property type="project" value="TreeGrafter"/>
</dbReference>
<name>A0A2G8K3E9_STIJA</name>
<dbReference type="OrthoDB" id="10070774at2759"/>
<keyword evidence="4" id="KW-0256">Endoplasmic reticulum</keyword>
<comment type="caution">
    <text evidence="10">The sequence shown here is derived from an EMBL/GenBank/DDBJ whole genome shotgun (WGS) entry which is preliminary data.</text>
</comment>
<evidence type="ECO:0000313" key="11">
    <source>
        <dbReference type="Proteomes" id="UP000230750"/>
    </source>
</evidence>